<proteinExistence type="predicted"/>
<protein>
    <recommendedName>
        <fullName evidence="3">F-box domain-containing protein</fullName>
    </recommendedName>
</protein>
<accession>A0A8H5LTD3</accession>
<dbReference type="AlphaFoldDB" id="A0A8H5LTD3"/>
<reference evidence="1 2" key="1">
    <citation type="journal article" date="2020" name="ISME J.">
        <title>Uncovering the hidden diversity of litter-decomposition mechanisms in mushroom-forming fungi.</title>
        <authorList>
            <person name="Floudas D."/>
            <person name="Bentzer J."/>
            <person name="Ahren D."/>
            <person name="Johansson T."/>
            <person name="Persson P."/>
            <person name="Tunlid A."/>
        </authorList>
    </citation>
    <scope>NUCLEOTIDE SEQUENCE [LARGE SCALE GENOMIC DNA]</scope>
    <source>
        <strain evidence="1 2">CBS 406.79</strain>
    </source>
</reference>
<dbReference type="InterPro" id="IPR032675">
    <property type="entry name" value="LRR_dom_sf"/>
</dbReference>
<keyword evidence="2" id="KW-1185">Reference proteome</keyword>
<evidence type="ECO:0000313" key="2">
    <source>
        <dbReference type="Proteomes" id="UP000518752"/>
    </source>
</evidence>
<dbReference type="SUPFAM" id="SSF52047">
    <property type="entry name" value="RNI-like"/>
    <property type="match status" value="1"/>
</dbReference>
<dbReference type="OrthoDB" id="3266451at2759"/>
<comment type="caution">
    <text evidence="1">The sequence shown here is derived from an EMBL/GenBank/DDBJ whole genome shotgun (WGS) entry which is preliminary data.</text>
</comment>
<evidence type="ECO:0008006" key="3">
    <source>
        <dbReference type="Google" id="ProtNLM"/>
    </source>
</evidence>
<dbReference type="EMBL" id="JAACJN010000133">
    <property type="protein sequence ID" value="KAF5368649.1"/>
    <property type="molecule type" value="Genomic_DNA"/>
</dbReference>
<dbReference type="Gene3D" id="3.80.10.10">
    <property type="entry name" value="Ribonuclease Inhibitor"/>
    <property type="match status" value="1"/>
</dbReference>
<dbReference type="Proteomes" id="UP000518752">
    <property type="component" value="Unassembled WGS sequence"/>
</dbReference>
<dbReference type="Gene3D" id="1.20.1280.50">
    <property type="match status" value="1"/>
</dbReference>
<name>A0A8H5LTD3_9AGAR</name>
<organism evidence="1 2">
    <name type="scientific">Collybiopsis confluens</name>
    <dbReference type="NCBI Taxonomy" id="2823264"/>
    <lineage>
        <taxon>Eukaryota</taxon>
        <taxon>Fungi</taxon>
        <taxon>Dikarya</taxon>
        <taxon>Basidiomycota</taxon>
        <taxon>Agaricomycotina</taxon>
        <taxon>Agaricomycetes</taxon>
        <taxon>Agaricomycetidae</taxon>
        <taxon>Agaricales</taxon>
        <taxon>Marasmiineae</taxon>
        <taxon>Omphalotaceae</taxon>
        <taxon>Collybiopsis</taxon>
    </lineage>
</organism>
<evidence type="ECO:0000313" key="1">
    <source>
        <dbReference type="EMBL" id="KAF5368649.1"/>
    </source>
</evidence>
<gene>
    <name evidence="1" type="ORF">D9757_010204</name>
</gene>
<sequence length="568" mass="64488">MPQCTQCGESILNPRISLDFPSLQARLRSELGPASVQPEEIASILKSVELDLEDFDAEIARLEHRILLLNTLKERHREYGNQVKMLLSPIRKLPDELLCEVFDLCCGMNHFFVTELPVLTAFTLRSAPAMSLSSVCSRWRRNALAMPSIWSRIALGWGAEGGSEGPWGDESTFPLFLSLARSLSRPLTIELNTLDPYREPSLGHDGHLHPIIAKLTEQVHRWQKFTLVESGRCMLKDLFINSSQFPILEDMELHEFENFNVDFLVGKAPNLKKLTWRGGSPLPVSISTNTFPLIAHIDFCMDPALLENFLEANPNLISLTLDIEEDEDTYIGVEYMTFPRTCPRMETLSVRNIGNNFPAKSVFSAMRCPSLKSLHLSSHIPYHWNTFNLFLAFVQRSSFPLTTLSMMHLPLSDSNLVYLLNHVPTLMNLSVHDIGTTDHDAENLKLNRSPLTERFINSFHAYQTSSLRSNFSPIVPRLRSLTLSCGARKFNDAAVMDMVRSRWFPSPLSSALNKAEAWNLSPFHVDCLREFTLIFRDRKKVDSAVYAPLEQLEKNGMRAVVLWSSIRL</sequence>